<dbReference type="AlphaFoldDB" id="A0A0J7KUH6"/>
<comment type="caution">
    <text evidence="2">The sequence shown here is derived from an EMBL/GenBank/DDBJ whole genome shotgun (WGS) entry which is preliminary data.</text>
</comment>
<organism evidence="2 3">
    <name type="scientific">Lasius niger</name>
    <name type="common">Black garden ant</name>
    <dbReference type="NCBI Taxonomy" id="67767"/>
    <lineage>
        <taxon>Eukaryota</taxon>
        <taxon>Metazoa</taxon>
        <taxon>Ecdysozoa</taxon>
        <taxon>Arthropoda</taxon>
        <taxon>Hexapoda</taxon>
        <taxon>Insecta</taxon>
        <taxon>Pterygota</taxon>
        <taxon>Neoptera</taxon>
        <taxon>Endopterygota</taxon>
        <taxon>Hymenoptera</taxon>
        <taxon>Apocrita</taxon>
        <taxon>Aculeata</taxon>
        <taxon>Formicoidea</taxon>
        <taxon>Formicidae</taxon>
        <taxon>Formicinae</taxon>
        <taxon>Lasius</taxon>
        <taxon>Lasius</taxon>
    </lineage>
</organism>
<feature type="signal peptide" evidence="1">
    <location>
        <begin position="1"/>
        <end position="23"/>
    </location>
</feature>
<dbReference type="OrthoDB" id="6343110at2759"/>
<reference evidence="2 3" key="1">
    <citation type="submission" date="2015-04" db="EMBL/GenBank/DDBJ databases">
        <title>Lasius niger genome sequencing.</title>
        <authorList>
            <person name="Konorov E.A."/>
            <person name="Nikitin M.A."/>
            <person name="Kirill M.V."/>
            <person name="Chang P."/>
        </authorList>
    </citation>
    <scope>NUCLEOTIDE SEQUENCE [LARGE SCALE GENOMIC DNA]</scope>
    <source>
        <tissue evidence="2">Whole</tissue>
    </source>
</reference>
<evidence type="ECO:0000313" key="3">
    <source>
        <dbReference type="Proteomes" id="UP000036403"/>
    </source>
</evidence>
<accession>A0A0J7KUH6</accession>
<dbReference type="EMBL" id="LBMM01003013">
    <property type="protein sequence ID" value="KMQ94072.1"/>
    <property type="molecule type" value="Genomic_DNA"/>
</dbReference>
<gene>
    <name evidence="2" type="ORF">RF55_5791</name>
</gene>
<dbReference type="GO" id="GO:0031419">
    <property type="term" value="F:cobalamin binding"/>
    <property type="evidence" value="ECO:0007669"/>
    <property type="project" value="TreeGrafter"/>
</dbReference>
<dbReference type="GO" id="GO:0015889">
    <property type="term" value="P:cobalamin transport"/>
    <property type="evidence" value="ECO:0007669"/>
    <property type="project" value="TreeGrafter"/>
</dbReference>
<keyword evidence="3" id="KW-1185">Reference proteome</keyword>
<dbReference type="PANTHER" id="PTHR10559:SF18">
    <property type="entry name" value="TRANSCOBALAMIN II"/>
    <property type="match status" value="1"/>
</dbReference>
<dbReference type="Gene3D" id="1.50.10.20">
    <property type="match status" value="1"/>
</dbReference>
<keyword evidence="1" id="KW-0732">Signal</keyword>
<proteinExistence type="predicted"/>
<feature type="chain" id="PRO_5005290311" evidence="1">
    <location>
        <begin position="24"/>
        <end position="191"/>
    </location>
</feature>
<dbReference type="InterPro" id="IPR051588">
    <property type="entry name" value="Cobalamin_Transport"/>
</dbReference>
<evidence type="ECO:0000313" key="2">
    <source>
        <dbReference type="EMBL" id="KMQ94072.1"/>
    </source>
</evidence>
<sequence>MWGRANMAAVILLLGWLYVFARAEAGNAEVTSADAEAEAILERAATWLWSQRDKDAGWGNDTHRVLLVLRLVNLSRDDVTPPAPSLELQLTAKQMELEIVLLLWRHREVGFSPVRLARYTLALNAMCMDPRQFHGHDLIGTLQHHEPPTDYEFTLTALAACSAQAHVRKRQMRRLLDIASAPQNHNVGELP</sequence>
<dbReference type="GO" id="GO:0005615">
    <property type="term" value="C:extracellular space"/>
    <property type="evidence" value="ECO:0007669"/>
    <property type="project" value="TreeGrafter"/>
</dbReference>
<evidence type="ECO:0000256" key="1">
    <source>
        <dbReference type="SAM" id="SignalP"/>
    </source>
</evidence>
<dbReference type="Proteomes" id="UP000036403">
    <property type="component" value="Unassembled WGS sequence"/>
</dbReference>
<dbReference type="PaxDb" id="67767-A0A0J7KUH6"/>
<dbReference type="STRING" id="67767.A0A0J7KUH6"/>
<name>A0A0J7KUH6_LASNI</name>
<protein>
    <submittedName>
        <fullName evidence="2">Uncharacterized protein</fullName>
    </submittedName>
</protein>
<dbReference type="PANTHER" id="PTHR10559">
    <property type="entry name" value="TRANSCOBALAMIN-1/GASTRIC INTRINSIC FACTOR"/>
    <property type="match status" value="1"/>
</dbReference>